<evidence type="ECO:0000256" key="5">
    <source>
        <dbReference type="ARBA" id="ARBA00023136"/>
    </source>
</evidence>
<dbReference type="PANTHER" id="PTHR11706:SF33">
    <property type="entry name" value="NATURAL RESISTANCE-ASSOCIATED MACROPHAGE PROTEIN 2"/>
    <property type="match status" value="1"/>
</dbReference>
<dbReference type="InterPro" id="IPR001046">
    <property type="entry name" value="NRAMP_fam"/>
</dbReference>
<dbReference type="Pfam" id="PF01566">
    <property type="entry name" value="Nramp"/>
    <property type="match status" value="1"/>
</dbReference>
<protein>
    <submittedName>
        <fullName evidence="7">Uncharacterized protein</fullName>
    </submittedName>
</protein>
<feature type="transmembrane region" description="Helical" evidence="6">
    <location>
        <begin position="88"/>
        <end position="108"/>
    </location>
</feature>
<dbReference type="EMBL" id="AECS01000011">
    <property type="protein sequence ID" value="EFQ04722.1"/>
    <property type="molecule type" value="Genomic_DNA"/>
</dbReference>
<keyword evidence="2" id="KW-0813">Transport</keyword>
<comment type="subcellular location">
    <subcellularLocation>
        <location evidence="1">Membrane</location>
        <topology evidence="1">Multi-pass membrane protein</topology>
    </subcellularLocation>
</comment>
<dbReference type="Proteomes" id="UP000003195">
    <property type="component" value="Unassembled WGS sequence"/>
</dbReference>
<evidence type="ECO:0000256" key="2">
    <source>
        <dbReference type="ARBA" id="ARBA00022448"/>
    </source>
</evidence>
<evidence type="ECO:0000313" key="7">
    <source>
        <dbReference type="EMBL" id="EFQ04722.1"/>
    </source>
</evidence>
<dbReference type="AlphaFoldDB" id="E2ZAL1"/>
<evidence type="ECO:0000256" key="6">
    <source>
        <dbReference type="SAM" id="Phobius"/>
    </source>
</evidence>
<dbReference type="PANTHER" id="PTHR11706">
    <property type="entry name" value="SOLUTE CARRIER PROTEIN FAMILY 11 MEMBER"/>
    <property type="match status" value="1"/>
</dbReference>
<dbReference type="STRING" id="706434.HMPREF9429_00474"/>
<reference evidence="7 8" key="1">
    <citation type="submission" date="2010-08" db="EMBL/GenBank/DDBJ databases">
        <authorList>
            <person name="Weinstock G."/>
            <person name="Sodergren E."/>
            <person name="Clifton S."/>
            <person name="Fulton L."/>
            <person name="Fulton B."/>
            <person name="Courtney L."/>
            <person name="Fronick C."/>
            <person name="Harrison M."/>
            <person name="Strong C."/>
            <person name="Farmer C."/>
            <person name="Delahaunty K."/>
            <person name="Markovic C."/>
            <person name="Hall O."/>
            <person name="Minx P."/>
            <person name="Tomlinson C."/>
            <person name="Mitreva M."/>
            <person name="Hou S."/>
            <person name="Chen J."/>
            <person name="Wollam A."/>
            <person name="Pepin K.H."/>
            <person name="Johnson M."/>
            <person name="Bhonagiri V."/>
            <person name="Zhang X."/>
            <person name="Suruliraj S."/>
            <person name="Warren W."/>
            <person name="Chinwalla A."/>
            <person name="Mardis E.R."/>
            <person name="Wilson R.K."/>
        </authorList>
    </citation>
    <scope>NUCLEOTIDE SEQUENCE [LARGE SCALE GENOMIC DNA]</scope>
    <source>
        <strain evidence="7 8">F0359</strain>
    </source>
</reference>
<keyword evidence="4 6" id="KW-1133">Transmembrane helix</keyword>
<keyword evidence="3 6" id="KW-0812">Transmembrane</keyword>
<comment type="caution">
    <text evidence="7">The sequence shown here is derived from an EMBL/GenBank/DDBJ whole genome shotgun (WGS) entry which is preliminary data.</text>
</comment>
<sequence length="114" mass="11841">MLVFLQHNVAHLGIVTGLCLAEAATTHLPLFLSGFLLLTAVAASIATALAEILGGALAISMLTGMPVIPAALFFSTRSDVTEIAQAQIMLEPMLGKGAALLFAVALFLPELRLL</sequence>
<feature type="transmembrane region" description="Helical" evidence="6">
    <location>
        <begin position="56"/>
        <end position="76"/>
    </location>
</feature>
<keyword evidence="8" id="KW-1185">Reference proteome</keyword>
<evidence type="ECO:0000313" key="8">
    <source>
        <dbReference type="Proteomes" id="UP000003195"/>
    </source>
</evidence>
<dbReference type="GO" id="GO:0005384">
    <property type="term" value="F:manganese ion transmembrane transporter activity"/>
    <property type="evidence" value="ECO:0007669"/>
    <property type="project" value="TreeGrafter"/>
</dbReference>
<dbReference type="GO" id="GO:0005886">
    <property type="term" value="C:plasma membrane"/>
    <property type="evidence" value="ECO:0007669"/>
    <property type="project" value="TreeGrafter"/>
</dbReference>
<evidence type="ECO:0000256" key="4">
    <source>
        <dbReference type="ARBA" id="ARBA00022989"/>
    </source>
</evidence>
<evidence type="ECO:0000256" key="1">
    <source>
        <dbReference type="ARBA" id="ARBA00004141"/>
    </source>
</evidence>
<accession>E2ZAL1</accession>
<keyword evidence="5 6" id="KW-0472">Membrane</keyword>
<dbReference type="GO" id="GO:0034755">
    <property type="term" value="P:iron ion transmembrane transport"/>
    <property type="evidence" value="ECO:0007669"/>
    <property type="project" value="TreeGrafter"/>
</dbReference>
<proteinExistence type="predicted"/>
<feature type="transmembrane region" description="Helical" evidence="6">
    <location>
        <begin position="30"/>
        <end position="50"/>
    </location>
</feature>
<evidence type="ECO:0000256" key="3">
    <source>
        <dbReference type="ARBA" id="ARBA00022692"/>
    </source>
</evidence>
<dbReference type="eggNOG" id="COG1914">
    <property type="taxonomic scope" value="Bacteria"/>
</dbReference>
<dbReference type="HOGENOM" id="CLU_2118122_0_0_9"/>
<dbReference type="RefSeq" id="WP_006941307.1">
    <property type="nucleotide sequence ID" value="NZ_GL538185.1"/>
</dbReference>
<name>E2ZAL1_9FIRM</name>
<organism evidence="7 8">
    <name type="scientific">Megasphaera micronuciformis F0359</name>
    <dbReference type="NCBI Taxonomy" id="706434"/>
    <lineage>
        <taxon>Bacteria</taxon>
        <taxon>Bacillati</taxon>
        <taxon>Bacillota</taxon>
        <taxon>Negativicutes</taxon>
        <taxon>Veillonellales</taxon>
        <taxon>Veillonellaceae</taxon>
        <taxon>Megasphaera</taxon>
    </lineage>
</organism>
<gene>
    <name evidence="7" type="ORF">HMPREF9429_00474</name>
</gene>
<dbReference type="GO" id="GO:0015086">
    <property type="term" value="F:cadmium ion transmembrane transporter activity"/>
    <property type="evidence" value="ECO:0007669"/>
    <property type="project" value="TreeGrafter"/>
</dbReference>